<evidence type="ECO:0000313" key="6">
    <source>
        <dbReference type="Proteomes" id="UP000243679"/>
    </source>
</evidence>
<keyword evidence="1" id="KW-0489">Methyltransferase</keyword>
<evidence type="ECO:0000256" key="3">
    <source>
        <dbReference type="ARBA" id="ARBA00022691"/>
    </source>
</evidence>
<dbReference type="InterPro" id="IPR016461">
    <property type="entry name" value="COMT-like"/>
</dbReference>
<name>A0A1Q2SNC1_9GAMM</name>
<dbReference type="GO" id="GO:0008171">
    <property type="term" value="F:O-methyltransferase activity"/>
    <property type="evidence" value="ECO:0007669"/>
    <property type="project" value="InterPro"/>
</dbReference>
<organism evidence="5 6">
    <name type="scientific">Candidatus Nitrosoglobus terrae</name>
    <dbReference type="NCBI Taxonomy" id="1630141"/>
    <lineage>
        <taxon>Bacteria</taxon>
        <taxon>Pseudomonadati</taxon>
        <taxon>Pseudomonadota</taxon>
        <taxon>Gammaproteobacteria</taxon>
        <taxon>Chromatiales</taxon>
        <taxon>Chromatiaceae</taxon>
        <taxon>Candidatus Nitrosoglobus</taxon>
    </lineage>
</organism>
<accession>A0A1Q2SNC1</accession>
<keyword evidence="6" id="KW-1185">Reference proteome</keyword>
<dbReference type="AlphaFoldDB" id="A0A1Q2SNC1"/>
<dbReference type="InterPro" id="IPR036388">
    <property type="entry name" value="WH-like_DNA-bd_sf"/>
</dbReference>
<dbReference type="Pfam" id="PF00891">
    <property type="entry name" value="Methyltransf_2"/>
    <property type="match status" value="1"/>
</dbReference>
<dbReference type="InterPro" id="IPR029063">
    <property type="entry name" value="SAM-dependent_MTases_sf"/>
</dbReference>
<dbReference type="Proteomes" id="UP000243679">
    <property type="component" value="Chromosome"/>
</dbReference>
<dbReference type="GO" id="GO:0046983">
    <property type="term" value="F:protein dimerization activity"/>
    <property type="evidence" value="ECO:0007669"/>
    <property type="project" value="InterPro"/>
</dbReference>
<reference evidence="5 6" key="1">
    <citation type="journal article" date="2017" name="ISME J.">
        <title>An acid-tolerant ammonia-oxidizing ?-proteobacterium from soil.</title>
        <authorList>
            <person name="Hayatsu M."/>
            <person name="Tago K."/>
            <person name="Uchiyama I."/>
            <person name="Toyoda A."/>
            <person name="Wang Y."/>
            <person name="Shimomura Y."/>
            <person name="Okubo T."/>
            <person name="Kurisu F."/>
            <person name="Hirono Y."/>
            <person name="Nonaka K."/>
            <person name="Akiyama H."/>
            <person name="Itoh T."/>
            <person name="Takami H."/>
        </authorList>
    </citation>
    <scope>NUCLEOTIDE SEQUENCE [LARGE SCALE GENOMIC DNA]</scope>
    <source>
        <strain evidence="5 6">TAO100</strain>
    </source>
</reference>
<dbReference type="OrthoDB" id="9766840at2"/>
<keyword evidence="2 5" id="KW-0808">Transferase</keyword>
<sequence length="349" mass="38857">MTPQQPLDDLDLDSFFLIFAGHSAFQLLWAGVELGLYDVLSKTPESSFDDISYALHLEPQPTRVLLTGLTALRVIKKNNEKYTNAALIEEILVSEKPNSFAPVLGWQRYIVYEGLIDFVESLKKNSNIGLNRFPGQGNTLYERLASDPFRERVFQDAMSALSHQANFCLHNLEALKNIGHIVDAGGGGDGTNGISLCKHYPKIKVSIFDSESVCKIATQHIEKENLSERIKTWPGNFLYDPFPENIDAVLYAHIFTIWSPQTNLALLKRTYEALPKGGSVIIFNMMGADDDSGPISTALGSPYFQAIATGEGMLYSKADYEKWLKASGFSIIEKHDQLPLNHVILIGKK</sequence>
<dbReference type="GO" id="GO:0032259">
    <property type="term" value="P:methylation"/>
    <property type="evidence" value="ECO:0007669"/>
    <property type="project" value="UniProtKB-KW"/>
</dbReference>
<evidence type="ECO:0000313" key="5">
    <source>
        <dbReference type="EMBL" id="BAW80603.1"/>
    </source>
</evidence>
<evidence type="ECO:0000259" key="4">
    <source>
        <dbReference type="Pfam" id="PF00891"/>
    </source>
</evidence>
<dbReference type="PIRSF" id="PIRSF005739">
    <property type="entry name" value="O-mtase"/>
    <property type="match status" value="1"/>
</dbReference>
<dbReference type="EMBL" id="AP014836">
    <property type="protein sequence ID" value="BAW80603.1"/>
    <property type="molecule type" value="Genomic_DNA"/>
</dbReference>
<dbReference type="InterPro" id="IPR001077">
    <property type="entry name" value="COMT_C"/>
</dbReference>
<feature type="domain" description="O-methyltransferase C-terminal" evidence="4">
    <location>
        <begin position="136"/>
        <end position="330"/>
    </location>
</feature>
<gene>
    <name evidence="5" type="ORF">TAO_1233</name>
</gene>
<dbReference type="PANTHER" id="PTHR11746">
    <property type="entry name" value="O-METHYLTRANSFERASE"/>
    <property type="match status" value="1"/>
</dbReference>
<protein>
    <submittedName>
        <fullName evidence="5">Multifunctional cyclase-dehydratase-3-O-methyl transferase TcmN</fullName>
    </submittedName>
</protein>
<dbReference type="SUPFAM" id="SSF53335">
    <property type="entry name" value="S-adenosyl-L-methionine-dependent methyltransferases"/>
    <property type="match status" value="1"/>
</dbReference>
<evidence type="ECO:0000256" key="1">
    <source>
        <dbReference type="ARBA" id="ARBA00022603"/>
    </source>
</evidence>
<dbReference type="Gene3D" id="3.40.50.150">
    <property type="entry name" value="Vaccinia Virus protein VP39"/>
    <property type="match status" value="1"/>
</dbReference>
<dbReference type="Gene3D" id="1.10.10.10">
    <property type="entry name" value="Winged helix-like DNA-binding domain superfamily/Winged helix DNA-binding domain"/>
    <property type="match status" value="1"/>
</dbReference>
<dbReference type="RefSeq" id="WP_096527128.1">
    <property type="nucleotide sequence ID" value="NZ_AP014836.1"/>
</dbReference>
<dbReference type="Gene3D" id="1.20.58.1390">
    <property type="match status" value="1"/>
</dbReference>
<dbReference type="KEGG" id="ntt:TAO_1233"/>
<evidence type="ECO:0000256" key="2">
    <source>
        <dbReference type="ARBA" id="ARBA00022679"/>
    </source>
</evidence>
<proteinExistence type="predicted"/>
<dbReference type="PROSITE" id="PS51683">
    <property type="entry name" value="SAM_OMT_II"/>
    <property type="match status" value="1"/>
</dbReference>
<keyword evidence="3" id="KW-0949">S-adenosyl-L-methionine</keyword>